<dbReference type="Gene3D" id="2.40.70.10">
    <property type="entry name" value="Acid Proteases"/>
    <property type="match status" value="1"/>
</dbReference>
<organism evidence="2 3">
    <name type="scientific">Vitis vinifera</name>
    <name type="common">Grape</name>
    <dbReference type="NCBI Taxonomy" id="29760"/>
    <lineage>
        <taxon>Eukaryota</taxon>
        <taxon>Viridiplantae</taxon>
        <taxon>Streptophyta</taxon>
        <taxon>Embryophyta</taxon>
        <taxon>Tracheophyta</taxon>
        <taxon>Spermatophyta</taxon>
        <taxon>Magnoliopsida</taxon>
        <taxon>eudicotyledons</taxon>
        <taxon>Gunneridae</taxon>
        <taxon>Pentapetalae</taxon>
        <taxon>rosids</taxon>
        <taxon>Vitales</taxon>
        <taxon>Vitaceae</taxon>
        <taxon>Viteae</taxon>
        <taxon>Vitis</taxon>
    </lineage>
</organism>
<dbReference type="InterPro" id="IPR021109">
    <property type="entry name" value="Peptidase_aspartic_dom_sf"/>
</dbReference>
<comment type="caution">
    <text evidence="2">The sequence shown here is derived from an EMBL/GenBank/DDBJ whole genome shotgun (WGS) entry which is preliminary data.</text>
</comment>
<proteinExistence type="predicted"/>
<accession>A0A438BWT2</accession>
<keyword evidence="2" id="KW-0808">Transferase</keyword>
<dbReference type="GO" id="GO:0003964">
    <property type="term" value="F:RNA-directed DNA polymerase activity"/>
    <property type="evidence" value="ECO:0007669"/>
    <property type="project" value="UniProtKB-KW"/>
</dbReference>
<name>A0A438BWT2_VITVI</name>
<protein>
    <submittedName>
        <fullName evidence="2">RNA-directed DNA polymerase-like</fullName>
    </submittedName>
</protein>
<dbReference type="Pfam" id="PF03732">
    <property type="entry name" value="Retrotrans_gag"/>
    <property type="match status" value="1"/>
</dbReference>
<evidence type="ECO:0000313" key="2">
    <source>
        <dbReference type="EMBL" id="RVW15452.1"/>
    </source>
</evidence>
<dbReference type="AlphaFoldDB" id="A0A438BWT2"/>
<dbReference type="InterPro" id="IPR043502">
    <property type="entry name" value="DNA/RNA_pol_sf"/>
</dbReference>
<reference evidence="2 3" key="1">
    <citation type="journal article" date="2018" name="PLoS Genet.">
        <title>Population sequencing reveals clonal diversity and ancestral inbreeding in the grapevine cultivar Chardonnay.</title>
        <authorList>
            <person name="Roach M.J."/>
            <person name="Johnson D.L."/>
            <person name="Bohlmann J."/>
            <person name="van Vuuren H.J."/>
            <person name="Jones S.J."/>
            <person name="Pretorius I.S."/>
            <person name="Schmidt S.A."/>
            <person name="Borneman A.R."/>
        </authorList>
    </citation>
    <scope>NUCLEOTIDE SEQUENCE [LARGE SCALE GENOMIC DNA]</scope>
    <source>
        <strain evidence="3">cv. Chardonnay</strain>
        <tissue evidence="2">Leaf</tissue>
    </source>
</reference>
<dbReference type="SUPFAM" id="SSF56672">
    <property type="entry name" value="DNA/RNA polymerases"/>
    <property type="match status" value="1"/>
</dbReference>
<keyword evidence="2" id="KW-0695">RNA-directed DNA polymerase</keyword>
<dbReference type="EMBL" id="QGNW01002600">
    <property type="protein sequence ID" value="RVW15452.1"/>
    <property type="molecule type" value="Genomic_DNA"/>
</dbReference>
<dbReference type="CDD" id="cd00303">
    <property type="entry name" value="retropepsin_like"/>
    <property type="match status" value="1"/>
</dbReference>
<dbReference type="PANTHER" id="PTHR15503">
    <property type="entry name" value="LDOC1 RELATED"/>
    <property type="match status" value="1"/>
</dbReference>
<feature type="domain" description="Retrotransposon gag" evidence="1">
    <location>
        <begin position="195"/>
        <end position="247"/>
    </location>
</feature>
<sequence>MCGSGVHQTGTADEPNKHCVCTRHTPRAHQAYVGYGVDVDGGEGTLMYQTLGQLVGVVVGADGWCEETPWTEGVSLVGADGTVASWEEHTIWEIQVQRSLLETHDKFFEEIFIGLKIEIQSLMDDFKSALQSYGKDIAVLKKAMFQECSSSPEAPPKVRVPKPKDCNGNRNMKDLENFLWDMEMEDDAEFGRPQITTWETLKKELKYQFLPTNTAWVAKESLKRLRHTGSVRDYVKEFSSLMLDIKNMQGVYDLPATMVVAYCLVDYKMGSAISTMQKPKSEGGRKTKLRTRLLRSQGCFICNGLHRARDCSKREKLLALVTIKNKGESDLETPPRVNPLQLLNVLHEATRLGLKLEENISRIKEVNSKTQKIQGIAKNVPMQVGDWKGTCNLLCVPLDDFDLIIGVDFLLKAKVALIPRLGGLVVLKERQPCFVQALRANDGGKVQPEMLSTIQLKKGLKNVMLVELPKELPHQQPINHRIELLPGTKPSTQAPYRMSPIKLLELRKQLNELLDASLIQPLKAPYGAPVLFKKKHDGSLCMCVDYKALNKVTIKNKYPIPLAVELFDRLSKASYFTKLELRLGYWQIRIATGDEGMTTWRTREPTRETIDATPWFDKALATQLTWTQDDYAWHKGAMSYAPRKHDHGRNAMAHCYGALI</sequence>
<evidence type="ECO:0000259" key="1">
    <source>
        <dbReference type="Pfam" id="PF03732"/>
    </source>
</evidence>
<dbReference type="Gene3D" id="3.10.10.10">
    <property type="entry name" value="HIV Type 1 Reverse Transcriptase, subunit A, domain 1"/>
    <property type="match status" value="1"/>
</dbReference>
<gene>
    <name evidence="2" type="primary">RRPO_15</name>
    <name evidence="2" type="ORF">CK203_094714</name>
</gene>
<dbReference type="InterPro" id="IPR043128">
    <property type="entry name" value="Rev_trsase/Diguanyl_cyclase"/>
</dbReference>
<dbReference type="CDD" id="cd01647">
    <property type="entry name" value="RT_LTR"/>
    <property type="match status" value="1"/>
</dbReference>
<dbReference type="Proteomes" id="UP000288805">
    <property type="component" value="Unassembled WGS sequence"/>
</dbReference>
<evidence type="ECO:0000313" key="3">
    <source>
        <dbReference type="Proteomes" id="UP000288805"/>
    </source>
</evidence>
<dbReference type="PANTHER" id="PTHR15503:SF45">
    <property type="entry name" value="RNA-DIRECTED DNA POLYMERASE HOMOLOG"/>
    <property type="match status" value="1"/>
</dbReference>
<dbReference type="InterPro" id="IPR005162">
    <property type="entry name" value="Retrotrans_gag_dom"/>
</dbReference>
<dbReference type="InterPro" id="IPR032567">
    <property type="entry name" value="RTL1-rel"/>
</dbReference>
<dbReference type="Gene3D" id="3.30.70.270">
    <property type="match status" value="1"/>
</dbReference>
<keyword evidence="2" id="KW-0548">Nucleotidyltransferase</keyword>